<evidence type="ECO:0000313" key="21">
    <source>
        <dbReference type="Proteomes" id="UP000234545"/>
    </source>
</evidence>
<dbReference type="UniPathway" id="UPA00557">
    <property type="reaction ID" value="UER00614"/>
</dbReference>
<keyword evidence="17" id="KW-1208">Phospholipid metabolism</keyword>
<evidence type="ECO:0000256" key="2">
    <source>
        <dbReference type="ARBA" id="ARBA00004651"/>
    </source>
</evidence>
<evidence type="ECO:0000256" key="9">
    <source>
        <dbReference type="ARBA" id="ARBA00022516"/>
    </source>
</evidence>
<keyword evidence="10 18" id="KW-0808">Transferase</keyword>
<evidence type="ECO:0000256" key="13">
    <source>
        <dbReference type="ARBA" id="ARBA00022989"/>
    </source>
</evidence>
<evidence type="ECO:0000256" key="18">
    <source>
        <dbReference type="RuleBase" id="RU003938"/>
    </source>
</evidence>
<evidence type="ECO:0000256" key="11">
    <source>
        <dbReference type="ARBA" id="ARBA00022692"/>
    </source>
</evidence>
<feature type="transmembrane region" description="Helical" evidence="19">
    <location>
        <begin position="167"/>
        <end position="187"/>
    </location>
</feature>
<gene>
    <name evidence="20" type="ORF">CYJ25_03715</name>
</gene>
<evidence type="ECO:0000256" key="10">
    <source>
        <dbReference type="ARBA" id="ARBA00022679"/>
    </source>
</evidence>
<keyword evidence="12 18" id="KW-0548">Nucleotidyltransferase</keyword>
<dbReference type="GO" id="GO:0005886">
    <property type="term" value="C:plasma membrane"/>
    <property type="evidence" value="ECO:0007669"/>
    <property type="project" value="UniProtKB-SubCell"/>
</dbReference>
<feature type="transmembrane region" description="Helical" evidence="19">
    <location>
        <begin position="208"/>
        <end position="227"/>
    </location>
</feature>
<dbReference type="Pfam" id="PF01148">
    <property type="entry name" value="CTP_transf_1"/>
    <property type="match status" value="1"/>
</dbReference>
<dbReference type="InterPro" id="IPR000374">
    <property type="entry name" value="PC_trans"/>
</dbReference>
<evidence type="ECO:0000256" key="4">
    <source>
        <dbReference type="ARBA" id="ARBA00005189"/>
    </source>
</evidence>
<accession>A0A2I1I6A5</accession>
<evidence type="ECO:0000256" key="17">
    <source>
        <dbReference type="ARBA" id="ARBA00023264"/>
    </source>
</evidence>
<comment type="pathway">
    <text evidence="3 18">Phospholipid metabolism; CDP-diacylglycerol biosynthesis; CDP-diacylglycerol from sn-glycerol 3-phosphate: step 3/3.</text>
</comment>
<evidence type="ECO:0000256" key="7">
    <source>
        <dbReference type="ARBA" id="ARBA00019373"/>
    </source>
</evidence>
<dbReference type="OrthoDB" id="9799199at2"/>
<feature type="transmembrane region" description="Helical" evidence="19">
    <location>
        <begin position="64"/>
        <end position="84"/>
    </location>
</feature>
<dbReference type="GO" id="GO:0004605">
    <property type="term" value="F:phosphatidate cytidylyltransferase activity"/>
    <property type="evidence" value="ECO:0007669"/>
    <property type="project" value="UniProtKB-EC"/>
</dbReference>
<reference evidence="20 21" key="1">
    <citation type="submission" date="2017-12" db="EMBL/GenBank/DDBJ databases">
        <title>Phylogenetic diversity of female urinary microbiome.</title>
        <authorList>
            <person name="Thomas-White K."/>
            <person name="Wolfe A.J."/>
        </authorList>
    </citation>
    <scope>NUCLEOTIDE SEQUENCE [LARGE SCALE GENOMIC DNA]</scope>
    <source>
        <strain evidence="20 21">UMB0250</strain>
    </source>
</reference>
<dbReference type="EC" id="2.7.7.41" evidence="6 18"/>
<protein>
    <recommendedName>
        <fullName evidence="7 18">Phosphatidate cytidylyltransferase</fullName>
        <ecNumber evidence="6 18">2.7.7.41</ecNumber>
    </recommendedName>
</protein>
<evidence type="ECO:0000256" key="15">
    <source>
        <dbReference type="ARBA" id="ARBA00023136"/>
    </source>
</evidence>
<evidence type="ECO:0000256" key="19">
    <source>
        <dbReference type="SAM" id="Phobius"/>
    </source>
</evidence>
<evidence type="ECO:0000256" key="1">
    <source>
        <dbReference type="ARBA" id="ARBA00001698"/>
    </source>
</evidence>
<keyword evidence="8" id="KW-1003">Cell membrane</keyword>
<dbReference type="PROSITE" id="PS01315">
    <property type="entry name" value="CDS"/>
    <property type="match status" value="1"/>
</dbReference>
<evidence type="ECO:0000313" key="20">
    <source>
        <dbReference type="EMBL" id="PKY66644.1"/>
    </source>
</evidence>
<feature type="transmembrane region" description="Helical" evidence="19">
    <location>
        <begin position="141"/>
        <end position="161"/>
    </location>
</feature>
<evidence type="ECO:0000256" key="5">
    <source>
        <dbReference type="ARBA" id="ARBA00010185"/>
    </source>
</evidence>
<proteinExistence type="inferred from homology"/>
<comment type="caution">
    <text evidence="20">The sequence shown here is derived from an EMBL/GenBank/DDBJ whole genome shotgun (WGS) entry which is preliminary data.</text>
</comment>
<feature type="transmembrane region" description="Helical" evidence="19">
    <location>
        <begin position="233"/>
        <end position="254"/>
    </location>
</feature>
<feature type="transmembrane region" description="Helical" evidence="19">
    <location>
        <begin position="37"/>
        <end position="58"/>
    </location>
</feature>
<keyword evidence="9" id="KW-0444">Lipid biosynthesis</keyword>
<feature type="transmembrane region" description="Helical" evidence="19">
    <location>
        <begin position="113"/>
        <end position="129"/>
    </location>
</feature>
<comment type="subcellular location">
    <subcellularLocation>
        <location evidence="2">Cell membrane</location>
        <topology evidence="2">Multi-pass membrane protein</topology>
    </subcellularLocation>
</comment>
<evidence type="ECO:0000256" key="6">
    <source>
        <dbReference type="ARBA" id="ARBA00012487"/>
    </source>
</evidence>
<dbReference type="EMBL" id="PKKJ01000002">
    <property type="protein sequence ID" value="PKY66644.1"/>
    <property type="molecule type" value="Genomic_DNA"/>
</dbReference>
<keyword evidence="11 18" id="KW-0812">Transmembrane</keyword>
<dbReference type="GO" id="GO:0016024">
    <property type="term" value="P:CDP-diacylglycerol biosynthetic process"/>
    <property type="evidence" value="ECO:0007669"/>
    <property type="project" value="UniProtKB-UniPathway"/>
</dbReference>
<sequence>MSASDHSSPSLVAKFFSPQPTKLKEPLAATGKAGRNLPAAVSTAVVLILFVGICLFYVPPLLTLFIVLASLAGLYELGGAFAHLETKLTMAPLYAGAIGMVTCAWSLGAEALLFALYTTIFAVVAWRILDPNPKGRINDVIASVFAALYVPFLASFVVLMMRQFANPWVVLTYVGLVVASDTGGWVAGVLFGKHPMAPRLSPKKSWEGFIGSTIGSVALGGLAFWALGGHWAFGLLAGVVACVVGTLGDLTESLIKRETGLKDMSQILPGHGGVLDRIDALLMVAPLMFMIFTWTL</sequence>
<evidence type="ECO:0000256" key="14">
    <source>
        <dbReference type="ARBA" id="ARBA00023098"/>
    </source>
</evidence>
<comment type="catalytic activity">
    <reaction evidence="1 18">
        <text>a 1,2-diacyl-sn-glycero-3-phosphate + CTP + H(+) = a CDP-1,2-diacyl-sn-glycerol + diphosphate</text>
        <dbReference type="Rhea" id="RHEA:16229"/>
        <dbReference type="ChEBI" id="CHEBI:15378"/>
        <dbReference type="ChEBI" id="CHEBI:33019"/>
        <dbReference type="ChEBI" id="CHEBI:37563"/>
        <dbReference type="ChEBI" id="CHEBI:58332"/>
        <dbReference type="ChEBI" id="CHEBI:58608"/>
        <dbReference type="EC" id="2.7.7.41"/>
    </reaction>
</comment>
<dbReference type="Proteomes" id="UP000234545">
    <property type="component" value="Unassembled WGS sequence"/>
</dbReference>
<dbReference type="RefSeq" id="WP_101627856.1">
    <property type="nucleotide sequence ID" value="NZ_JBQOSN010000003.1"/>
</dbReference>
<dbReference type="PANTHER" id="PTHR46382:SF1">
    <property type="entry name" value="PHOSPHATIDATE CYTIDYLYLTRANSFERASE"/>
    <property type="match status" value="1"/>
</dbReference>
<organism evidence="20 21">
    <name type="scientific">Schaalia turicensis</name>
    <dbReference type="NCBI Taxonomy" id="131111"/>
    <lineage>
        <taxon>Bacteria</taxon>
        <taxon>Bacillati</taxon>
        <taxon>Actinomycetota</taxon>
        <taxon>Actinomycetes</taxon>
        <taxon>Actinomycetales</taxon>
        <taxon>Actinomycetaceae</taxon>
        <taxon>Schaalia</taxon>
    </lineage>
</organism>
<dbReference type="AlphaFoldDB" id="A0A2I1I6A5"/>
<name>A0A2I1I6A5_9ACTO</name>
<evidence type="ECO:0000256" key="12">
    <source>
        <dbReference type="ARBA" id="ARBA00022695"/>
    </source>
</evidence>
<comment type="pathway">
    <text evidence="4">Lipid metabolism.</text>
</comment>
<dbReference type="PANTHER" id="PTHR46382">
    <property type="entry name" value="PHOSPHATIDATE CYTIDYLYLTRANSFERASE"/>
    <property type="match status" value="1"/>
</dbReference>
<evidence type="ECO:0000256" key="8">
    <source>
        <dbReference type="ARBA" id="ARBA00022475"/>
    </source>
</evidence>
<keyword evidence="15 19" id="KW-0472">Membrane</keyword>
<evidence type="ECO:0000256" key="16">
    <source>
        <dbReference type="ARBA" id="ARBA00023209"/>
    </source>
</evidence>
<keyword evidence="14" id="KW-0443">Lipid metabolism</keyword>
<keyword evidence="13 19" id="KW-1133">Transmembrane helix</keyword>
<keyword evidence="16" id="KW-0594">Phospholipid biosynthesis</keyword>
<evidence type="ECO:0000256" key="3">
    <source>
        <dbReference type="ARBA" id="ARBA00005119"/>
    </source>
</evidence>
<comment type="similarity">
    <text evidence="5 18">Belongs to the CDS family.</text>
</comment>